<dbReference type="Gene3D" id="1.10.150.20">
    <property type="entry name" value="5' to 3' exonuclease, C-terminal subdomain"/>
    <property type="match status" value="1"/>
</dbReference>
<proteinExistence type="predicted"/>
<dbReference type="AlphaFoldDB" id="A0A6F8T3V1"/>
<evidence type="ECO:0000259" key="1">
    <source>
        <dbReference type="Pfam" id="PF14229"/>
    </source>
</evidence>
<dbReference type="EMBL" id="AP022839">
    <property type="protein sequence ID" value="BCA94702.1"/>
    <property type="molecule type" value="Genomic_DNA"/>
</dbReference>
<name>A0A6F8T3V1_9GAMM</name>
<organism evidence="2 3">
    <name type="scientific">Legionella antarctica</name>
    <dbReference type="NCBI Taxonomy" id="2708020"/>
    <lineage>
        <taxon>Bacteria</taxon>
        <taxon>Pseudomonadati</taxon>
        <taxon>Pseudomonadota</taxon>
        <taxon>Gammaproteobacteria</taxon>
        <taxon>Legionellales</taxon>
        <taxon>Legionellaceae</taxon>
        <taxon>Legionella</taxon>
    </lineage>
</organism>
<sequence>MHKLIEIDGIGKRYAELLHEEGLNYQEQFLKACCTRSKRNQLCKHTGISPKLILKWTNHADLARVHGIGEEFAELLEKCGVDSIPELAHRRYENLYLALRKTNELHHLCRRIPSTSMVKSWIEEAKCLPKIVYH</sequence>
<reference evidence="2" key="1">
    <citation type="journal article" date="2020" name="Microbiol. Resour. Announc.">
        <title>Complete Genome Sequence of Novel Psychrotolerant Legionella Strain TUM19329, Isolated from Antarctic Lake Sediment.</title>
        <authorList>
            <person name="Shimada S."/>
            <person name="Nakai R."/>
            <person name="Aoki K."/>
            <person name="Shimoeda N."/>
            <person name="Ohno G."/>
            <person name="Miyazaki Y."/>
            <person name="Kudoh S."/>
            <person name="Imura S."/>
            <person name="Watanabe K."/>
            <person name="Ishii Y."/>
            <person name="Tateda K."/>
        </authorList>
    </citation>
    <scope>NUCLEOTIDE SEQUENCE [LARGE SCALE GENOMIC DNA]</scope>
    <source>
        <strain evidence="2">TUM19329</strain>
    </source>
</reference>
<evidence type="ECO:0000313" key="2">
    <source>
        <dbReference type="EMBL" id="BCA94702.1"/>
    </source>
</evidence>
<evidence type="ECO:0000313" key="3">
    <source>
        <dbReference type="Proteomes" id="UP000502894"/>
    </source>
</evidence>
<dbReference type="KEGG" id="lant:TUM19329_10630"/>
<accession>A0A6F8T3V1</accession>
<dbReference type="InterPro" id="IPR025567">
    <property type="entry name" value="DUF4332"/>
</dbReference>
<dbReference type="Pfam" id="PF14229">
    <property type="entry name" value="DUF4332"/>
    <property type="match status" value="1"/>
</dbReference>
<gene>
    <name evidence="2" type="ORF">TUM19329_10630</name>
</gene>
<feature type="domain" description="DUF4332" evidence="1">
    <location>
        <begin position="9"/>
        <end position="126"/>
    </location>
</feature>
<dbReference type="Proteomes" id="UP000502894">
    <property type="component" value="Chromosome"/>
</dbReference>
<keyword evidence="3" id="KW-1185">Reference proteome</keyword>
<protein>
    <submittedName>
        <fullName evidence="2">Ferredoxin</fullName>
    </submittedName>
</protein>
<dbReference type="RefSeq" id="WP_173236514.1">
    <property type="nucleotide sequence ID" value="NZ_AP022839.1"/>
</dbReference>